<name>A0A0B8NMZ4_9NOCA</name>
<dbReference type="EMBL" id="CP017839">
    <property type="protein sequence ID" value="APA99842.1"/>
    <property type="molecule type" value="Genomic_DNA"/>
</dbReference>
<organism evidence="2 3">
    <name type="scientific">Nocardia seriolae</name>
    <dbReference type="NCBI Taxonomy" id="37332"/>
    <lineage>
        <taxon>Bacteria</taxon>
        <taxon>Bacillati</taxon>
        <taxon>Actinomycetota</taxon>
        <taxon>Actinomycetes</taxon>
        <taxon>Mycobacteriales</taxon>
        <taxon>Nocardiaceae</taxon>
        <taxon>Nocardia</taxon>
    </lineage>
</organism>
<reference evidence="2 3" key="2">
    <citation type="journal article" date="2016" name="Genome Announc.">
        <title>Draft Genome Sequence of Erythromycin- and Oxytetracycline-Sensitive Nocardia seriolae Strain U-1 (NBRC 110359).</title>
        <authorList>
            <person name="Imajoh M."/>
            <person name="Sukeda M."/>
            <person name="Shimizu M."/>
            <person name="Yamane J."/>
            <person name="Ohnishi K."/>
            <person name="Oshima S."/>
        </authorList>
    </citation>
    <scope>NUCLEOTIDE SEQUENCE [LARGE SCALE GENOMIC DNA]</scope>
    <source>
        <strain evidence="2 3">U-1</strain>
    </source>
</reference>
<reference evidence="3" key="1">
    <citation type="submission" date="2015-07" db="EMBL/GenBank/DDBJ databases">
        <title>Nocardia seriolae U-1 whole genome shotgun sequence.</title>
        <authorList>
            <person name="Imajoh M."/>
            <person name="Fukumoto Y."/>
            <person name="Sukeda M."/>
            <person name="Yamane J."/>
            <person name="Yamasaki K."/>
            <person name="Shimizu M."/>
            <person name="Ohnishi K."/>
            <person name="Oshima S."/>
        </authorList>
    </citation>
    <scope>NUCLEOTIDE SEQUENCE [LARGE SCALE GENOMIC DNA]</scope>
    <source>
        <strain evidence="3">U-1</strain>
    </source>
</reference>
<evidence type="ECO:0000313" key="3">
    <source>
        <dbReference type="Proteomes" id="UP000037179"/>
    </source>
</evidence>
<protein>
    <submittedName>
        <fullName evidence="2">Uncharacterized protein</fullName>
    </submittedName>
</protein>
<evidence type="ECO:0000313" key="4">
    <source>
        <dbReference type="Proteomes" id="UP000180166"/>
    </source>
</evidence>
<evidence type="ECO:0000313" key="1">
    <source>
        <dbReference type="EMBL" id="APA99842.1"/>
    </source>
</evidence>
<dbReference type="RefSeq" id="WP_033090055.1">
    <property type="nucleotide sequence ID" value="NZ_AP017900.1"/>
</dbReference>
<evidence type="ECO:0000313" key="2">
    <source>
        <dbReference type="EMBL" id="GAP31508.1"/>
    </source>
</evidence>
<reference evidence="1 4" key="3">
    <citation type="submission" date="2016-10" db="EMBL/GenBank/DDBJ databases">
        <title>Genome sequence of Nocardia seriolae strain EM150506, isolated from Anguila japonica.</title>
        <authorList>
            <person name="Han H.-J."/>
        </authorList>
    </citation>
    <scope>NUCLEOTIDE SEQUENCE [LARGE SCALE GENOMIC DNA]</scope>
    <source>
        <strain evidence="1 4">EM150506</strain>
    </source>
</reference>
<gene>
    <name evidence="1" type="ORF">NS506_05805</name>
    <name evidence="2" type="ORF">NSK11_contig00116-0037</name>
</gene>
<dbReference type="GeneID" id="93376310"/>
<proteinExistence type="predicted"/>
<dbReference type="AlphaFoldDB" id="A0A0B8NMZ4"/>
<accession>A0A0B8NMZ4</accession>
<sequence length="76" mass="8254">MVTKSRYSGERSFITELARELSRAGRRSGRRLTRIGGAAANQTVAEVQDLLAESGNLLVGAVRAKADDLGVRVRRL</sequence>
<keyword evidence="3" id="KW-1185">Reference proteome</keyword>
<dbReference type="KEGG" id="nsr:NS506_05805"/>
<dbReference type="Proteomes" id="UP000037179">
    <property type="component" value="Unassembled WGS sequence"/>
</dbReference>
<dbReference type="EMBL" id="BBYQ01000116">
    <property type="protein sequence ID" value="GAP31508.1"/>
    <property type="molecule type" value="Genomic_DNA"/>
</dbReference>
<dbReference type="Proteomes" id="UP000180166">
    <property type="component" value="Chromosome"/>
</dbReference>